<dbReference type="AlphaFoldDB" id="A0A4C1WKD0"/>
<accession>A0A4C1WKD0</accession>
<gene>
    <name evidence="1" type="ORF">EVAR_29366_1</name>
</gene>
<organism evidence="1 2">
    <name type="scientific">Eumeta variegata</name>
    <name type="common">Bagworm moth</name>
    <name type="synonym">Eumeta japonica</name>
    <dbReference type="NCBI Taxonomy" id="151549"/>
    <lineage>
        <taxon>Eukaryota</taxon>
        <taxon>Metazoa</taxon>
        <taxon>Ecdysozoa</taxon>
        <taxon>Arthropoda</taxon>
        <taxon>Hexapoda</taxon>
        <taxon>Insecta</taxon>
        <taxon>Pterygota</taxon>
        <taxon>Neoptera</taxon>
        <taxon>Endopterygota</taxon>
        <taxon>Lepidoptera</taxon>
        <taxon>Glossata</taxon>
        <taxon>Ditrysia</taxon>
        <taxon>Tineoidea</taxon>
        <taxon>Psychidae</taxon>
        <taxon>Oiketicinae</taxon>
        <taxon>Eumeta</taxon>
    </lineage>
</organism>
<name>A0A4C1WKD0_EUMVA</name>
<proteinExistence type="predicted"/>
<reference evidence="1 2" key="1">
    <citation type="journal article" date="2019" name="Commun. Biol.">
        <title>The bagworm genome reveals a unique fibroin gene that provides high tensile strength.</title>
        <authorList>
            <person name="Kono N."/>
            <person name="Nakamura H."/>
            <person name="Ohtoshi R."/>
            <person name="Tomita M."/>
            <person name="Numata K."/>
            <person name="Arakawa K."/>
        </authorList>
    </citation>
    <scope>NUCLEOTIDE SEQUENCE [LARGE SCALE GENOMIC DNA]</scope>
</reference>
<keyword evidence="2" id="KW-1185">Reference proteome</keyword>
<evidence type="ECO:0000313" key="2">
    <source>
        <dbReference type="Proteomes" id="UP000299102"/>
    </source>
</evidence>
<dbReference type="Proteomes" id="UP000299102">
    <property type="component" value="Unassembled WGS sequence"/>
</dbReference>
<sequence>MSLRSNRIETISSCVGWGRATHSNDHRTAALPDVDVGSHVGVVPTAAVQNCVQSDRPTAASANAISRATTATATSAKHCDVCNNVARIVGDSTMRVNVRSRGGAAVSVTVAVHRRRSRLSVASRRRELLYFPH</sequence>
<comment type="caution">
    <text evidence="1">The sequence shown here is derived from an EMBL/GenBank/DDBJ whole genome shotgun (WGS) entry which is preliminary data.</text>
</comment>
<protein>
    <submittedName>
        <fullName evidence="1">Uncharacterized protein</fullName>
    </submittedName>
</protein>
<evidence type="ECO:0000313" key="1">
    <source>
        <dbReference type="EMBL" id="GBP50607.1"/>
    </source>
</evidence>
<dbReference type="EMBL" id="BGZK01000568">
    <property type="protein sequence ID" value="GBP50607.1"/>
    <property type="molecule type" value="Genomic_DNA"/>
</dbReference>